<feature type="compositionally biased region" description="Basic and acidic residues" evidence="1">
    <location>
        <begin position="60"/>
        <end position="78"/>
    </location>
</feature>
<accession>A0ABR5HQS4</accession>
<proteinExistence type="predicted"/>
<evidence type="ECO:0000313" key="4">
    <source>
        <dbReference type="Proteomes" id="UP000037274"/>
    </source>
</evidence>
<feature type="signal peptide" evidence="2">
    <location>
        <begin position="1"/>
        <end position="24"/>
    </location>
</feature>
<evidence type="ECO:0000256" key="1">
    <source>
        <dbReference type="SAM" id="MobiDB-lite"/>
    </source>
</evidence>
<keyword evidence="4" id="KW-1185">Reference proteome</keyword>
<feature type="region of interest" description="Disordered" evidence="1">
    <location>
        <begin position="20"/>
        <end position="91"/>
    </location>
</feature>
<evidence type="ECO:0000256" key="2">
    <source>
        <dbReference type="SAM" id="SignalP"/>
    </source>
</evidence>
<reference evidence="3 4" key="1">
    <citation type="submission" date="2015-06" db="EMBL/GenBank/DDBJ databases">
        <title>Draft genome sequence of Streptomyces leeuwenhoekii C58, which produces the novel lasso peptide, chaxapeptin.</title>
        <authorList>
            <person name="Yi Y."/>
            <person name="Hai D."/>
            <person name="Jaspars M."/>
            <person name="Sheng H."/>
            <person name="Rateb M.E."/>
            <person name="Bull A."/>
            <person name="Goodfellow M."/>
            <person name="Asenjo J.A."/>
            <person name="Ebel R."/>
        </authorList>
    </citation>
    <scope>NUCLEOTIDE SEQUENCE [LARGE SCALE GENOMIC DNA]</scope>
    <source>
        <strain evidence="3 4">C58</strain>
    </source>
</reference>
<comment type="caution">
    <text evidence="3">The sequence shown here is derived from an EMBL/GenBank/DDBJ whole genome shotgun (WGS) entry which is preliminary data.</text>
</comment>
<protein>
    <recommendedName>
        <fullName evidence="5">Secreted protein</fullName>
    </recommendedName>
</protein>
<name>A0ABR5HQS4_STRLW</name>
<feature type="compositionally biased region" description="Basic residues" evidence="1">
    <location>
        <begin position="40"/>
        <end position="52"/>
    </location>
</feature>
<organism evidence="3 4">
    <name type="scientific">Streptomyces leeuwenhoekii</name>
    <dbReference type="NCBI Taxonomy" id="1437453"/>
    <lineage>
        <taxon>Bacteria</taxon>
        <taxon>Bacillati</taxon>
        <taxon>Actinomycetota</taxon>
        <taxon>Actinomycetes</taxon>
        <taxon>Kitasatosporales</taxon>
        <taxon>Streptomycetaceae</taxon>
        <taxon>Streptomyces</taxon>
    </lineage>
</organism>
<feature type="chain" id="PRO_5045484378" description="Secreted protein" evidence="2">
    <location>
        <begin position="25"/>
        <end position="91"/>
    </location>
</feature>
<evidence type="ECO:0000313" key="3">
    <source>
        <dbReference type="EMBL" id="KMS66858.1"/>
    </source>
</evidence>
<evidence type="ECO:0008006" key="5">
    <source>
        <dbReference type="Google" id="ProtNLM"/>
    </source>
</evidence>
<dbReference type="Proteomes" id="UP000037274">
    <property type="component" value="Unassembled WGS sequence"/>
</dbReference>
<gene>
    <name evidence="3" type="ORF">ACH49_29070</name>
</gene>
<sequence>MQSPFPLFASLRVPGALSPALAPAATAATDPPPPPPPPPRRTRRTRRTRRSVTGKGIETFGDHEPLHRSRRREDRATEGEPIGRGSRVPGA</sequence>
<keyword evidence="2" id="KW-0732">Signal</keyword>
<feature type="compositionally biased region" description="Pro residues" evidence="1">
    <location>
        <begin position="30"/>
        <end position="39"/>
    </location>
</feature>
<feature type="compositionally biased region" description="Low complexity" evidence="1">
    <location>
        <begin position="20"/>
        <end position="29"/>
    </location>
</feature>
<dbReference type="EMBL" id="LFEH01000218">
    <property type="protein sequence ID" value="KMS66858.1"/>
    <property type="molecule type" value="Genomic_DNA"/>
</dbReference>